<gene>
    <name evidence="1" type="ORF">CRM22_006321</name>
</gene>
<dbReference type="AlphaFoldDB" id="A0A4S2LU88"/>
<name>A0A4S2LU88_OPIFE</name>
<dbReference type="EMBL" id="SJOL01006697">
    <property type="protein sequence ID" value="TGZ64547.1"/>
    <property type="molecule type" value="Genomic_DNA"/>
</dbReference>
<sequence length="114" mass="12619">MVSSLSGLNHEFSSPVMPSLQPIAPLASLNSCETASKDCKLAEAVLRVKLLWNERDPNGLQLDSFGPDLTCDLDPLSLRILREFCGEYDTAERLDVRSHFIPIPILRVSVRLPA</sequence>
<proteinExistence type="predicted"/>
<evidence type="ECO:0000313" key="1">
    <source>
        <dbReference type="EMBL" id="TGZ64547.1"/>
    </source>
</evidence>
<accession>A0A4S2LU88</accession>
<dbReference type="Proteomes" id="UP000308267">
    <property type="component" value="Unassembled WGS sequence"/>
</dbReference>
<reference evidence="1 2" key="1">
    <citation type="journal article" date="2019" name="BMC Genomics">
        <title>New insights from Opisthorchis felineus genome: update on genomics of the epidemiologically important liver flukes.</title>
        <authorList>
            <person name="Ershov N.I."/>
            <person name="Mordvinov V.A."/>
            <person name="Prokhortchouk E.B."/>
            <person name="Pakharukova M.Y."/>
            <person name="Gunbin K.V."/>
            <person name="Ustyantsev K."/>
            <person name="Genaev M.A."/>
            <person name="Blinov A.G."/>
            <person name="Mazur A."/>
            <person name="Boulygina E."/>
            <person name="Tsygankova S."/>
            <person name="Khrameeva E."/>
            <person name="Chekanov N."/>
            <person name="Fan G."/>
            <person name="Xiao A."/>
            <person name="Zhang H."/>
            <person name="Xu X."/>
            <person name="Yang H."/>
            <person name="Solovyev V."/>
            <person name="Lee S.M."/>
            <person name="Liu X."/>
            <person name="Afonnikov D.A."/>
            <person name="Skryabin K.G."/>
        </authorList>
    </citation>
    <scope>NUCLEOTIDE SEQUENCE [LARGE SCALE GENOMIC DNA]</scope>
    <source>
        <strain evidence="1">AK-0245</strain>
        <tissue evidence="1">Whole organism</tissue>
    </source>
</reference>
<keyword evidence="2" id="KW-1185">Reference proteome</keyword>
<comment type="caution">
    <text evidence="1">The sequence shown here is derived from an EMBL/GenBank/DDBJ whole genome shotgun (WGS) entry which is preliminary data.</text>
</comment>
<dbReference type="STRING" id="147828.A0A4S2LU88"/>
<protein>
    <submittedName>
        <fullName evidence="1">Uncharacterized protein</fullName>
    </submittedName>
</protein>
<organism evidence="1 2">
    <name type="scientific">Opisthorchis felineus</name>
    <dbReference type="NCBI Taxonomy" id="147828"/>
    <lineage>
        <taxon>Eukaryota</taxon>
        <taxon>Metazoa</taxon>
        <taxon>Spiralia</taxon>
        <taxon>Lophotrochozoa</taxon>
        <taxon>Platyhelminthes</taxon>
        <taxon>Trematoda</taxon>
        <taxon>Digenea</taxon>
        <taxon>Opisthorchiida</taxon>
        <taxon>Opisthorchiata</taxon>
        <taxon>Opisthorchiidae</taxon>
        <taxon>Opisthorchis</taxon>
    </lineage>
</organism>
<evidence type="ECO:0000313" key="2">
    <source>
        <dbReference type="Proteomes" id="UP000308267"/>
    </source>
</evidence>